<organism evidence="2 3">
    <name type="scientific">Cyphellophora europaea (strain CBS 101466)</name>
    <name type="common">Phialophora europaea</name>
    <dbReference type="NCBI Taxonomy" id="1220924"/>
    <lineage>
        <taxon>Eukaryota</taxon>
        <taxon>Fungi</taxon>
        <taxon>Dikarya</taxon>
        <taxon>Ascomycota</taxon>
        <taxon>Pezizomycotina</taxon>
        <taxon>Eurotiomycetes</taxon>
        <taxon>Chaetothyriomycetidae</taxon>
        <taxon>Chaetothyriales</taxon>
        <taxon>Cyphellophoraceae</taxon>
        <taxon>Cyphellophora</taxon>
    </lineage>
</organism>
<evidence type="ECO:0000256" key="1">
    <source>
        <dbReference type="SAM" id="MobiDB-lite"/>
    </source>
</evidence>
<dbReference type="GeneID" id="19968262"/>
<feature type="region of interest" description="Disordered" evidence="1">
    <location>
        <begin position="917"/>
        <end position="938"/>
    </location>
</feature>
<dbReference type="eggNOG" id="ENOG502SAWK">
    <property type="taxonomic scope" value="Eukaryota"/>
</dbReference>
<dbReference type="OrthoDB" id="3521097at2759"/>
<feature type="region of interest" description="Disordered" evidence="1">
    <location>
        <begin position="802"/>
        <end position="891"/>
    </location>
</feature>
<dbReference type="STRING" id="1220924.W2SFQ6"/>
<name>W2SFQ6_CYPE1</name>
<feature type="compositionally biased region" description="Low complexity" evidence="1">
    <location>
        <begin position="875"/>
        <end position="887"/>
    </location>
</feature>
<accession>W2SFQ6</accession>
<dbReference type="EMBL" id="KB822711">
    <property type="protein sequence ID" value="ETN46734.1"/>
    <property type="molecule type" value="Genomic_DNA"/>
</dbReference>
<feature type="compositionally biased region" description="Low complexity" evidence="1">
    <location>
        <begin position="504"/>
        <end position="523"/>
    </location>
</feature>
<reference evidence="2 3" key="1">
    <citation type="submission" date="2013-03" db="EMBL/GenBank/DDBJ databases">
        <title>The Genome Sequence of Phialophora europaea CBS 101466.</title>
        <authorList>
            <consortium name="The Broad Institute Genomics Platform"/>
            <person name="Cuomo C."/>
            <person name="de Hoog S."/>
            <person name="Gorbushina A."/>
            <person name="Walker B."/>
            <person name="Young S.K."/>
            <person name="Zeng Q."/>
            <person name="Gargeya S."/>
            <person name="Fitzgerald M."/>
            <person name="Haas B."/>
            <person name="Abouelleil A."/>
            <person name="Allen A.W."/>
            <person name="Alvarado L."/>
            <person name="Arachchi H.M."/>
            <person name="Berlin A.M."/>
            <person name="Chapman S.B."/>
            <person name="Gainer-Dewar J."/>
            <person name="Goldberg J."/>
            <person name="Griggs A."/>
            <person name="Gujja S."/>
            <person name="Hansen M."/>
            <person name="Howarth C."/>
            <person name="Imamovic A."/>
            <person name="Ireland A."/>
            <person name="Larimer J."/>
            <person name="McCowan C."/>
            <person name="Murphy C."/>
            <person name="Pearson M."/>
            <person name="Poon T.W."/>
            <person name="Priest M."/>
            <person name="Roberts A."/>
            <person name="Saif S."/>
            <person name="Shea T."/>
            <person name="Sisk P."/>
            <person name="Sykes S."/>
            <person name="Wortman J."/>
            <person name="Nusbaum C."/>
            <person name="Birren B."/>
        </authorList>
    </citation>
    <scope>NUCLEOTIDE SEQUENCE [LARGE SCALE GENOMIC DNA]</scope>
    <source>
        <strain evidence="2 3">CBS 101466</strain>
    </source>
</reference>
<feature type="region of interest" description="Disordered" evidence="1">
    <location>
        <begin position="30"/>
        <end position="57"/>
    </location>
</feature>
<evidence type="ECO:0008006" key="4">
    <source>
        <dbReference type="Google" id="ProtNLM"/>
    </source>
</evidence>
<feature type="compositionally biased region" description="Low complexity" evidence="1">
    <location>
        <begin position="560"/>
        <end position="576"/>
    </location>
</feature>
<proteinExistence type="predicted"/>
<dbReference type="RefSeq" id="XP_008711446.1">
    <property type="nucleotide sequence ID" value="XM_008713224.1"/>
</dbReference>
<gene>
    <name evidence="2" type="ORF">HMPREF1541_00923</name>
</gene>
<dbReference type="PANTHER" id="PTHR38166:SF1">
    <property type="entry name" value="C2H2-TYPE DOMAIN-CONTAINING PROTEIN"/>
    <property type="match status" value="1"/>
</dbReference>
<dbReference type="Proteomes" id="UP000030752">
    <property type="component" value="Unassembled WGS sequence"/>
</dbReference>
<feature type="region of interest" description="Disordered" evidence="1">
    <location>
        <begin position="554"/>
        <end position="612"/>
    </location>
</feature>
<dbReference type="VEuPathDB" id="FungiDB:HMPREF1541_00923"/>
<feature type="region of interest" description="Disordered" evidence="1">
    <location>
        <begin position="170"/>
        <end position="198"/>
    </location>
</feature>
<feature type="compositionally biased region" description="Basic residues" evidence="1">
    <location>
        <begin position="862"/>
        <end position="874"/>
    </location>
</feature>
<dbReference type="PANTHER" id="PTHR38166">
    <property type="entry name" value="C2H2-TYPE DOMAIN-CONTAINING PROTEIN-RELATED"/>
    <property type="match status" value="1"/>
</dbReference>
<feature type="compositionally biased region" description="Low complexity" evidence="1">
    <location>
        <begin position="832"/>
        <end position="861"/>
    </location>
</feature>
<evidence type="ECO:0000313" key="3">
    <source>
        <dbReference type="Proteomes" id="UP000030752"/>
    </source>
</evidence>
<feature type="region of interest" description="Disordered" evidence="1">
    <location>
        <begin position="504"/>
        <end position="532"/>
    </location>
</feature>
<keyword evidence="3" id="KW-1185">Reference proteome</keyword>
<dbReference type="AlphaFoldDB" id="W2SFQ6"/>
<dbReference type="HOGENOM" id="CLU_279132_0_0_1"/>
<sequence length="1088" mass="120822">MATPLSGNRSTPVARFNTYEVSNYKIKAEIQSAQRTQDDLRPRTSWPHRPMRNSDEDTDLNLSALLGRSLPADCAERTDSVDNYRDLENANLDRTFSFNSLSTLQRAEEAARLSQYRDSPVSACMTDRVPLDIKTDNHDPCPPLSVYTLKQKRKDEKRFLKRQKAYSKKTDSLDINDVASKGGSDETRSPHRAVSDPSYRRTKEFATNMIKRLTLNKSARLTHRPKSSPAEVPHIDGFDSKTKLHNYLNESLPETVLVEQPPVEIAELPGSLPPYTLYDEPISHANNGGQSTHIHNAPAVPLQRATSVHSGPCSEPAPKMMRCDNCEFGIKHEDLYLQCLTCNQGDRIICNACDASGFSCRHQLLRKRRNFLQEVDGVYRSHSSRSPSRGRPYESRRSILDRPRLTNIIDAHKVELEPNAPPARKSDADRRTLETKELELQRREQDLQHRVREAGLREREGLLRLREAEIAAKAKETDSKTNTDFMRSCMEMAVSLGAQFASMSRSPSNASTTPSSPVAPRSVQPSEPYFPGSLLSSSTSALAANEGGFRSHVATKRKAGVNGEVGRSSSGSGSNRQASRTPAGQSWDDGNGDEGDEASGSPKKPRHEAESAAADSSTLYACHYCKYDPSRYSDRNMQEKGYRSCSSGYWPDISRLKQHLYRVHWRGRYCGQCYAVFKTDEELNEHRRWLSCEPKQCPFPEKFDMDVHAEIKKKRPQQSAKDVWYILYDILFPGTPRPATPYADRTNEQQAPSPSALTAEPNRQALEQLFEARLAQTNQEWMTSEMRTYLREQLRESMADLVRSMQSSDNPAPGPATPQRSAGGPSRPRLLIPEQSISSVSHSSQPASAVSATSAHSASSARWHHFPNHSRTRSFSRPLPSRNSPSSIHVPDERLVLESALTSAVDTTPSEHIFNVPTPPDPEHDSWGPGSNSWEQGDELGLALSTDGFSFPFSDPTAATDNLVYRESASALSDSQFQPVKLQSLHDPETGGTVPTQLKAKLPSEASIDSGYGSMHSKGSRFVPAQPEMPVAAKVGWLPPLTAPHVSQTEHEATAMLNDLPVPDSQINYGALDLSFAEFTAGGGWDLS</sequence>
<evidence type="ECO:0000313" key="2">
    <source>
        <dbReference type="EMBL" id="ETN46734.1"/>
    </source>
</evidence>
<feature type="region of interest" description="Disordered" evidence="1">
    <location>
        <begin position="738"/>
        <end position="758"/>
    </location>
</feature>
<protein>
    <recommendedName>
        <fullName evidence="4">C2H2-type domain-containing protein</fullName>
    </recommendedName>
</protein>
<dbReference type="InParanoid" id="W2SFQ6"/>